<protein>
    <submittedName>
        <fullName evidence="2">Uncharacterized protein</fullName>
    </submittedName>
</protein>
<evidence type="ECO:0000256" key="1">
    <source>
        <dbReference type="SAM" id="MobiDB-lite"/>
    </source>
</evidence>
<feature type="region of interest" description="Disordered" evidence="1">
    <location>
        <begin position="1"/>
        <end position="23"/>
    </location>
</feature>
<evidence type="ECO:0000313" key="3">
    <source>
        <dbReference type="Proteomes" id="UP001152087"/>
    </source>
</evidence>
<evidence type="ECO:0000313" key="2">
    <source>
        <dbReference type="EMBL" id="KAJ4186706.1"/>
    </source>
</evidence>
<accession>A0A9W8V177</accession>
<dbReference type="OrthoDB" id="5104156at2759"/>
<name>A0A9W8V177_9HYPO</name>
<sequence>MADKKETKEKSPMQEETEDYLKDRWETHRLVFETLMEKLNDPENPDNAAMTKEAQIHLSSLLKIQTKLDEKSKNDDEMGQEKTKEKGKEKTREESRGDDTE</sequence>
<proteinExistence type="predicted"/>
<comment type="caution">
    <text evidence="2">The sequence shown here is derived from an EMBL/GenBank/DDBJ whole genome shotgun (WGS) entry which is preliminary data.</text>
</comment>
<dbReference type="EMBL" id="JAOQAV010000019">
    <property type="protein sequence ID" value="KAJ4186706.1"/>
    <property type="molecule type" value="Genomic_DNA"/>
</dbReference>
<dbReference type="AlphaFoldDB" id="A0A9W8V177"/>
<organism evidence="2 3">
    <name type="scientific">Fusarium falciforme</name>
    <dbReference type="NCBI Taxonomy" id="195108"/>
    <lineage>
        <taxon>Eukaryota</taxon>
        <taxon>Fungi</taxon>
        <taxon>Dikarya</taxon>
        <taxon>Ascomycota</taxon>
        <taxon>Pezizomycotina</taxon>
        <taxon>Sordariomycetes</taxon>
        <taxon>Hypocreomycetidae</taxon>
        <taxon>Hypocreales</taxon>
        <taxon>Nectriaceae</taxon>
        <taxon>Fusarium</taxon>
        <taxon>Fusarium solani species complex</taxon>
    </lineage>
</organism>
<dbReference type="Proteomes" id="UP001152087">
    <property type="component" value="Unassembled WGS sequence"/>
</dbReference>
<feature type="region of interest" description="Disordered" evidence="1">
    <location>
        <begin position="67"/>
        <end position="101"/>
    </location>
</feature>
<reference evidence="2" key="1">
    <citation type="submission" date="2022-09" db="EMBL/GenBank/DDBJ databases">
        <title>Fusarium specimens isolated from Avocado Roots.</title>
        <authorList>
            <person name="Stajich J."/>
            <person name="Roper C."/>
            <person name="Heimlech-Rivalta G."/>
        </authorList>
    </citation>
    <scope>NUCLEOTIDE SEQUENCE</scope>
    <source>
        <strain evidence="2">A02</strain>
    </source>
</reference>
<gene>
    <name evidence="2" type="ORF">NW755_007437</name>
</gene>
<keyword evidence="3" id="KW-1185">Reference proteome</keyword>